<dbReference type="InterPro" id="IPR005467">
    <property type="entry name" value="His_kinase_dom"/>
</dbReference>
<dbReference type="InterPro" id="IPR003594">
    <property type="entry name" value="HATPase_dom"/>
</dbReference>
<evidence type="ECO:0000256" key="6">
    <source>
        <dbReference type="PROSITE-ProRule" id="PRU00169"/>
    </source>
</evidence>
<evidence type="ECO:0000313" key="10">
    <source>
        <dbReference type="EMBL" id="SEJ59232.1"/>
    </source>
</evidence>
<dbReference type="Pfam" id="PF02518">
    <property type="entry name" value="HATPase_c"/>
    <property type="match status" value="1"/>
</dbReference>
<dbReference type="Gene3D" id="1.10.287.130">
    <property type="match status" value="1"/>
</dbReference>
<dbReference type="AlphaFoldDB" id="A0A1H7AAW1"/>
<dbReference type="SMART" id="SM00448">
    <property type="entry name" value="REC"/>
    <property type="match status" value="1"/>
</dbReference>
<dbReference type="GO" id="GO:0000155">
    <property type="term" value="F:phosphorelay sensor kinase activity"/>
    <property type="evidence" value="ECO:0007669"/>
    <property type="project" value="InterPro"/>
</dbReference>
<comment type="catalytic activity">
    <reaction evidence="1">
        <text>ATP + protein L-histidine = ADP + protein N-phospho-L-histidine.</text>
        <dbReference type="EC" id="2.7.13.3"/>
    </reaction>
</comment>
<dbReference type="InterPro" id="IPR036097">
    <property type="entry name" value="HisK_dim/P_sf"/>
</dbReference>
<feature type="domain" description="Histidine kinase" evidence="8">
    <location>
        <begin position="684"/>
        <end position="899"/>
    </location>
</feature>
<evidence type="ECO:0000256" key="7">
    <source>
        <dbReference type="SAM" id="Phobius"/>
    </source>
</evidence>
<evidence type="ECO:0000256" key="5">
    <source>
        <dbReference type="ARBA" id="ARBA00022777"/>
    </source>
</evidence>
<keyword evidence="7" id="KW-0812">Transmembrane</keyword>
<dbReference type="PANTHER" id="PTHR43047:SF64">
    <property type="entry name" value="HISTIDINE KINASE CONTAINING CHEY-HOMOLOGOUS RECEIVER DOMAIN AND PAS DOMAIN-RELATED"/>
    <property type="match status" value="1"/>
</dbReference>
<dbReference type="InterPro" id="IPR036890">
    <property type="entry name" value="HATPase_C_sf"/>
</dbReference>
<dbReference type="PRINTS" id="PR00344">
    <property type="entry name" value="BCTRLSENSOR"/>
</dbReference>
<dbReference type="Pfam" id="PF00512">
    <property type="entry name" value="HisKA"/>
    <property type="match status" value="1"/>
</dbReference>
<reference evidence="11" key="1">
    <citation type="submission" date="2016-10" db="EMBL/GenBank/DDBJ databases">
        <authorList>
            <person name="Varghese N."/>
            <person name="Submissions S."/>
        </authorList>
    </citation>
    <scope>NUCLEOTIDE SEQUENCE [LARGE SCALE GENOMIC DNA]</scope>
    <source>
        <strain evidence="11">LMG 25967</strain>
    </source>
</reference>
<feature type="transmembrane region" description="Helical" evidence="7">
    <location>
        <begin position="570"/>
        <end position="591"/>
    </location>
</feature>
<gene>
    <name evidence="10" type="ORF">SAMN05216201_111134</name>
</gene>
<feature type="transmembrane region" description="Helical" evidence="7">
    <location>
        <begin position="45"/>
        <end position="69"/>
    </location>
</feature>
<evidence type="ECO:0000256" key="1">
    <source>
        <dbReference type="ARBA" id="ARBA00000085"/>
    </source>
</evidence>
<dbReference type="CDD" id="cd00082">
    <property type="entry name" value="HisKA"/>
    <property type="match status" value="1"/>
</dbReference>
<dbReference type="Gene3D" id="3.40.50.2300">
    <property type="match status" value="1"/>
</dbReference>
<dbReference type="SMART" id="SM00387">
    <property type="entry name" value="HATPase_c"/>
    <property type="match status" value="1"/>
</dbReference>
<keyword evidence="5 10" id="KW-0418">Kinase</keyword>
<dbReference type="Proteomes" id="UP000242930">
    <property type="component" value="Unassembled WGS sequence"/>
</dbReference>
<dbReference type="Pfam" id="PF00072">
    <property type="entry name" value="Response_reg"/>
    <property type="match status" value="1"/>
</dbReference>
<feature type="transmembrane region" description="Helical" evidence="7">
    <location>
        <begin position="220"/>
        <end position="238"/>
    </location>
</feature>
<keyword evidence="4" id="KW-0808">Transferase</keyword>
<feature type="transmembrane region" description="Helical" evidence="7">
    <location>
        <begin position="259"/>
        <end position="288"/>
    </location>
</feature>
<dbReference type="InterPro" id="IPR003661">
    <property type="entry name" value="HisK_dim/P_dom"/>
</dbReference>
<keyword evidence="7" id="KW-0472">Membrane</keyword>
<accession>A0A1H7AAW1</accession>
<dbReference type="InterPro" id="IPR011006">
    <property type="entry name" value="CheY-like_superfamily"/>
</dbReference>
<evidence type="ECO:0000256" key="2">
    <source>
        <dbReference type="ARBA" id="ARBA00012438"/>
    </source>
</evidence>
<dbReference type="PROSITE" id="PS50110">
    <property type="entry name" value="RESPONSE_REGULATORY"/>
    <property type="match status" value="1"/>
</dbReference>
<keyword evidence="7" id="KW-1133">Transmembrane helix</keyword>
<organism evidence="10 11">
    <name type="scientific">Pseudomonas linyingensis</name>
    <dbReference type="NCBI Taxonomy" id="915471"/>
    <lineage>
        <taxon>Bacteria</taxon>
        <taxon>Pseudomonadati</taxon>
        <taxon>Pseudomonadota</taxon>
        <taxon>Gammaproteobacteria</taxon>
        <taxon>Pseudomonadales</taxon>
        <taxon>Pseudomonadaceae</taxon>
        <taxon>Pseudomonas</taxon>
    </lineage>
</organism>
<feature type="domain" description="Response regulatory" evidence="9">
    <location>
        <begin position="922"/>
        <end position="1037"/>
    </location>
</feature>
<feature type="transmembrane region" description="Helical" evidence="7">
    <location>
        <begin position="385"/>
        <end position="406"/>
    </location>
</feature>
<keyword evidence="11" id="KW-1185">Reference proteome</keyword>
<dbReference type="SMART" id="SM00388">
    <property type="entry name" value="HisKA"/>
    <property type="match status" value="1"/>
</dbReference>
<name>A0A1H7AAW1_9PSED</name>
<proteinExistence type="predicted"/>
<dbReference type="EMBL" id="FNZE01000011">
    <property type="protein sequence ID" value="SEJ59232.1"/>
    <property type="molecule type" value="Genomic_DNA"/>
</dbReference>
<feature type="transmembrane region" description="Helical" evidence="7">
    <location>
        <begin position="611"/>
        <end position="631"/>
    </location>
</feature>
<dbReference type="PROSITE" id="PS50109">
    <property type="entry name" value="HIS_KIN"/>
    <property type="match status" value="1"/>
</dbReference>
<evidence type="ECO:0000313" key="11">
    <source>
        <dbReference type="Proteomes" id="UP000242930"/>
    </source>
</evidence>
<feature type="modified residue" description="4-aspartylphosphate" evidence="6">
    <location>
        <position position="971"/>
    </location>
</feature>
<dbReference type="EC" id="2.7.13.3" evidence="2"/>
<dbReference type="InterPro" id="IPR001789">
    <property type="entry name" value="Sig_transdc_resp-reg_receiver"/>
</dbReference>
<keyword evidence="3 6" id="KW-0597">Phosphoprotein</keyword>
<dbReference type="SUPFAM" id="SSF55874">
    <property type="entry name" value="ATPase domain of HSP90 chaperone/DNA topoisomerase II/histidine kinase"/>
    <property type="match status" value="1"/>
</dbReference>
<feature type="transmembrane region" description="Helical" evidence="7">
    <location>
        <begin position="427"/>
        <end position="450"/>
    </location>
</feature>
<evidence type="ECO:0000259" key="9">
    <source>
        <dbReference type="PROSITE" id="PS50110"/>
    </source>
</evidence>
<feature type="transmembrane region" description="Helical" evidence="7">
    <location>
        <begin position="456"/>
        <end position="476"/>
    </location>
</feature>
<feature type="transmembrane region" description="Helical" evidence="7">
    <location>
        <begin position="109"/>
        <end position="134"/>
    </location>
</feature>
<feature type="transmembrane region" description="Helical" evidence="7">
    <location>
        <begin position="360"/>
        <end position="379"/>
    </location>
</feature>
<dbReference type="Gene3D" id="1.10.4160.10">
    <property type="entry name" value="Hydantoin permease"/>
    <property type="match status" value="1"/>
</dbReference>
<feature type="transmembrane region" description="Helical" evidence="7">
    <location>
        <begin position="182"/>
        <end position="200"/>
    </location>
</feature>
<dbReference type="SUPFAM" id="SSF52172">
    <property type="entry name" value="CheY-like"/>
    <property type="match status" value="1"/>
</dbReference>
<dbReference type="SUPFAM" id="SSF47384">
    <property type="entry name" value="Homodimeric domain of signal transducing histidine kinase"/>
    <property type="match status" value="1"/>
</dbReference>
<dbReference type="InterPro" id="IPR004358">
    <property type="entry name" value="Sig_transdc_His_kin-like_C"/>
</dbReference>
<dbReference type="CDD" id="cd17546">
    <property type="entry name" value="REC_hyHK_CKI1_RcsC-like"/>
    <property type="match status" value="1"/>
</dbReference>
<feature type="transmembrane region" description="Helical" evidence="7">
    <location>
        <begin position="146"/>
        <end position="170"/>
    </location>
</feature>
<dbReference type="PANTHER" id="PTHR43047">
    <property type="entry name" value="TWO-COMPONENT HISTIDINE PROTEIN KINASE"/>
    <property type="match status" value="1"/>
</dbReference>
<dbReference type="Gene3D" id="3.30.565.10">
    <property type="entry name" value="Histidine kinase-like ATPase, C-terminal domain"/>
    <property type="match status" value="1"/>
</dbReference>
<evidence type="ECO:0000259" key="8">
    <source>
        <dbReference type="PROSITE" id="PS50109"/>
    </source>
</evidence>
<sequence>MHANGPQRIVNIRRDYNGWVADETREDYALRYTPKSFRKWSEGRIANTALGTLSFLVLEAIGATLVLNYGFTNSLWAILAMSLVIFLTGLPISYYAARHGIDMDLLTRAAGFGYIGSTITSLIYASFTFLFFALEAAVMAVALQMYFAIPLSLAYVVSALVVIPLAMYGITRISRLQAWTQPLWLVLLLVPYVAVLLAHPQLPGELASFAGNRADNGFDLQSFGLACTLVLALVTQIGEQVDYLRFLPEKTAANRGRWWAALLLAGPGWIVPGALKMLGGALLAVLALQHGVSAEHADEPAQLYRVAWEQVFADPRWAMAAMVLLVVVSQVKINVTNAYAGSLAWSNFFARVTHSHPGRVVWLVFNVGIALMLMLLGVAETIEQVLGLYANVAIAWIGAMVADLVINKPLGLSPRLIEFKRAYLHDINPVGVGAMLLASLLSIIAYAGLFGALAQALAPLIALGTALLAAPLLAWLTKGRYYIARAHQPELLHPLRQQGKVECGVCGNAYEEPDMAFCPAYAAPICSLCCSLDARCGDQCKPRVPLHQRLESWLGRLLPGVAVPRLHTRLLHYLLVFGLMSVLLAGALALVYGQVAHGLAADAAQPLQQGFLKAFFILALFIGVLAWWVVLNRESRRVALEESNRQTRLLIEEIDAHRETDVQLQKAKEAAEAASAAKSRYVTGLSHELRTPLNSILGYTQILRRDSGLAERQQDALATIHRSGAHLLSLIDGLLDVARIEAGKLNLEPCEIDFAEFVDQLGKMCALQAAEKGLAFRLERSVGLPAVVRGDEKRLRQILINLLGNAVRYTEQGSVTLRVGYLRQTATFEILDTGIGMAAEQLERLFQPFERGDTARQDHGLGLGLTIARMLSVLMGGELTVSSEPGQGSRFQLRLYLPAVRVPQALLAEEHDIVGYRGPRRRILVVDDHLEHRKVLAGLLEPLGFDIAMAARGQQALSQVSLLNPDLILMDLSMPQMDGWQTSRLIRQSVGSPAPIIVVSANAFADEGERRLDPACNDYLAKPVHGPALLEKIRLHLGLDWLRRESAEPVPPASLDLPAQALAELGELAALGYVRGVIERLDRLEQEEPGCAPAIERLRGLARRFQLDELARCLAQATPRTAQSPLESSP</sequence>
<dbReference type="CDD" id="cd16922">
    <property type="entry name" value="HATPase_EvgS-ArcB-TorS-like"/>
    <property type="match status" value="1"/>
</dbReference>
<dbReference type="STRING" id="915471.SAMN05216201_111134"/>
<feature type="transmembrane region" description="Helical" evidence="7">
    <location>
        <begin position="317"/>
        <end position="340"/>
    </location>
</feature>
<feature type="transmembrane region" description="Helical" evidence="7">
    <location>
        <begin position="75"/>
        <end position="97"/>
    </location>
</feature>
<evidence type="ECO:0000256" key="4">
    <source>
        <dbReference type="ARBA" id="ARBA00022679"/>
    </source>
</evidence>
<protein>
    <recommendedName>
        <fullName evidence="2">histidine kinase</fullName>
        <ecNumber evidence="2">2.7.13.3</ecNumber>
    </recommendedName>
</protein>
<evidence type="ECO:0000256" key="3">
    <source>
        <dbReference type="ARBA" id="ARBA00022553"/>
    </source>
</evidence>
<dbReference type="RefSeq" id="WP_244517246.1">
    <property type="nucleotide sequence ID" value="NZ_FNZE01000011.1"/>
</dbReference>